<dbReference type="PANTHER" id="PTHR43806:SF11">
    <property type="entry name" value="CEREVISIN-RELATED"/>
    <property type="match status" value="1"/>
</dbReference>
<feature type="active site" description="Charge relay system" evidence="5">
    <location>
        <position position="137"/>
    </location>
</feature>
<keyword evidence="9" id="KW-1185">Reference proteome</keyword>
<feature type="active site" description="Charge relay system" evidence="5">
    <location>
        <position position="303"/>
    </location>
</feature>
<evidence type="ECO:0000259" key="7">
    <source>
        <dbReference type="Pfam" id="PF00082"/>
    </source>
</evidence>
<comment type="similarity">
    <text evidence="1 5">Belongs to the peptidase S8 family.</text>
</comment>
<accession>A0ABV8HVJ4</accession>
<evidence type="ECO:0000313" key="8">
    <source>
        <dbReference type="EMBL" id="MFC4035943.1"/>
    </source>
</evidence>
<feature type="transmembrane region" description="Helical" evidence="6">
    <location>
        <begin position="384"/>
        <end position="404"/>
    </location>
</feature>
<feature type="active site" description="Charge relay system" evidence="5">
    <location>
        <position position="110"/>
    </location>
</feature>
<organism evidence="8 9">
    <name type="scientific">Streptomyces polygonati</name>
    <dbReference type="NCBI Taxonomy" id="1617087"/>
    <lineage>
        <taxon>Bacteria</taxon>
        <taxon>Bacillati</taxon>
        <taxon>Actinomycetota</taxon>
        <taxon>Actinomycetes</taxon>
        <taxon>Kitasatosporales</taxon>
        <taxon>Streptomycetaceae</taxon>
        <taxon>Streptomyces</taxon>
    </lineage>
</organism>
<dbReference type="PRINTS" id="PR00723">
    <property type="entry name" value="SUBTILISIN"/>
</dbReference>
<evidence type="ECO:0000313" key="9">
    <source>
        <dbReference type="Proteomes" id="UP001595765"/>
    </source>
</evidence>
<keyword evidence="3 5" id="KW-0378">Hydrolase</keyword>
<dbReference type="Gene3D" id="3.40.50.200">
    <property type="entry name" value="Peptidase S8/S53 domain"/>
    <property type="match status" value="1"/>
</dbReference>
<dbReference type="SUPFAM" id="SSF52743">
    <property type="entry name" value="Subtilisin-like"/>
    <property type="match status" value="1"/>
</dbReference>
<dbReference type="InterPro" id="IPR022398">
    <property type="entry name" value="Peptidase_S8_His-AS"/>
</dbReference>
<dbReference type="PROSITE" id="PS00137">
    <property type="entry name" value="SUBTILASE_HIS"/>
    <property type="match status" value="1"/>
</dbReference>
<dbReference type="InterPro" id="IPR036852">
    <property type="entry name" value="Peptidase_S8/S53_dom_sf"/>
</dbReference>
<evidence type="ECO:0000256" key="1">
    <source>
        <dbReference type="ARBA" id="ARBA00011073"/>
    </source>
</evidence>
<keyword evidence="6" id="KW-0812">Transmembrane</keyword>
<dbReference type="Pfam" id="PF00082">
    <property type="entry name" value="Peptidase_S8"/>
    <property type="match status" value="1"/>
</dbReference>
<dbReference type="Proteomes" id="UP001595765">
    <property type="component" value="Unassembled WGS sequence"/>
</dbReference>
<gene>
    <name evidence="8" type="ORF">ACFO3J_31435</name>
</gene>
<evidence type="ECO:0000256" key="3">
    <source>
        <dbReference type="ARBA" id="ARBA00022801"/>
    </source>
</evidence>
<evidence type="ECO:0000256" key="2">
    <source>
        <dbReference type="ARBA" id="ARBA00022670"/>
    </source>
</evidence>
<evidence type="ECO:0000256" key="4">
    <source>
        <dbReference type="ARBA" id="ARBA00022825"/>
    </source>
</evidence>
<dbReference type="PANTHER" id="PTHR43806">
    <property type="entry name" value="PEPTIDASE S8"/>
    <property type="match status" value="1"/>
</dbReference>
<keyword evidence="2 5" id="KW-0645">Protease</keyword>
<feature type="domain" description="Peptidase S8/S53" evidence="7">
    <location>
        <begin position="101"/>
        <end position="336"/>
    </location>
</feature>
<reference evidence="9" key="1">
    <citation type="journal article" date="2019" name="Int. J. Syst. Evol. Microbiol.">
        <title>The Global Catalogue of Microorganisms (GCM) 10K type strain sequencing project: providing services to taxonomists for standard genome sequencing and annotation.</title>
        <authorList>
            <consortium name="The Broad Institute Genomics Platform"/>
            <consortium name="The Broad Institute Genome Sequencing Center for Infectious Disease"/>
            <person name="Wu L."/>
            <person name="Ma J."/>
        </authorList>
    </citation>
    <scope>NUCLEOTIDE SEQUENCE [LARGE SCALE GENOMIC DNA]</scope>
    <source>
        <strain evidence="9">CGMCC 4.7237</strain>
    </source>
</reference>
<dbReference type="InterPro" id="IPR050131">
    <property type="entry name" value="Peptidase_S8_subtilisin-like"/>
</dbReference>
<dbReference type="InterPro" id="IPR015500">
    <property type="entry name" value="Peptidase_S8_subtilisin-rel"/>
</dbReference>
<dbReference type="PROSITE" id="PS51892">
    <property type="entry name" value="SUBTILASE"/>
    <property type="match status" value="1"/>
</dbReference>
<keyword evidence="6" id="KW-1133">Transmembrane helix</keyword>
<evidence type="ECO:0000256" key="5">
    <source>
        <dbReference type="PROSITE-ProRule" id="PRU01240"/>
    </source>
</evidence>
<name>A0ABV8HVJ4_9ACTN</name>
<keyword evidence="6" id="KW-0472">Membrane</keyword>
<protein>
    <submittedName>
        <fullName evidence="8">S8 family serine peptidase</fullName>
    </submittedName>
</protein>
<dbReference type="InterPro" id="IPR000209">
    <property type="entry name" value="Peptidase_S8/S53_dom"/>
</dbReference>
<keyword evidence="4 5" id="KW-0720">Serine protease</keyword>
<evidence type="ECO:0000256" key="6">
    <source>
        <dbReference type="SAM" id="Phobius"/>
    </source>
</evidence>
<sequence>MASGSTRVTRHAPQLAAATGAFTLLCWLGAGPAAYGAPADGAPTPLPSSSATAPALRLPVMPSLLDPTRSPCTRASGTVMPAVPWAQDSLGLTRAHQLTSGAGVTVAVIDTGVSRTAPELAGRVGAAGTAGQDCVGHGTFIAGIIAAASAPGSGFGGVAPAARILAERGIGADGGPDPARVAAGIRQATDAGARVIDVSLAFPATTNALTSAVRYAAAHDVLVVAAGVPDDLELTSGATDDVPKVPFWPAAQTGVLSVVDVDIDGARPDGAVDPVRADLAAPGQGITGIGPSGRGHFLGNGPSIAAAFTSGAAALLRAYRPELTAPEVAARLLAAAYPAPVPRLDPYAALSAVLPAGPAATVPDATAAIHLHPVVEDRTPARRAYAILGGAALVALVLAAAALLRRKRRPGEAAGA</sequence>
<dbReference type="RefSeq" id="WP_386436758.1">
    <property type="nucleotide sequence ID" value="NZ_JBHSBB010000030.1"/>
</dbReference>
<comment type="caution">
    <text evidence="8">The sequence shown here is derived from an EMBL/GenBank/DDBJ whole genome shotgun (WGS) entry which is preliminary data.</text>
</comment>
<dbReference type="EMBL" id="JBHSBB010000030">
    <property type="protein sequence ID" value="MFC4035943.1"/>
    <property type="molecule type" value="Genomic_DNA"/>
</dbReference>
<proteinExistence type="inferred from homology"/>